<dbReference type="EMBL" id="SGWW01000002">
    <property type="protein sequence ID" value="RZS57494.1"/>
    <property type="molecule type" value="Genomic_DNA"/>
</dbReference>
<proteinExistence type="predicted"/>
<reference evidence="1 2" key="1">
    <citation type="journal article" date="2015" name="Stand. Genomic Sci.">
        <title>Genomic Encyclopedia of Bacterial and Archaeal Type Strains, Phase III: the genomes of soil and plant-associated and newly described type strains.</title>
        <authorList>
            <person name="Whitman W.B."/>
            <person name="Woyke T."/>
            <person name="Klenk H.P."/>
            <person name="Zhou Y."/>
            <person name="Lilburn T.G."/>
            <person name="Beck B.J."/>
            <person name="De Vos P."/>
            <person name="Vandamme P."/>
            <person name="Eisen J.A."/>
            <person name="Garrity G."/>
            <person name="Hugenholtz P."/>
            <person name="Kyrpides N.C."/>
        </authorList>
    </citation>
    <scope>NUCLEOTIDE SEQUENCE [LARGE SCALE GENOMIC DNA]</scope>
    <source>
        <strain evidence="1 2">CV2</strain>
    </source>
</reference>
<comment type="caution">
    <text evidence="1">The sequence shown here is derived from an EMBL/GenBank/DDBJ whole genome shotgun (WGS) entry which is preliminary data.</text>
</comment>
<evidence type="ECO:0000313" key="1">
    <source>
        <dbReference type="EMBL" id="RZS57494.1"/>
    </source>
</evidence>
<accession>A0A4Q7LS03</accession>
<organism evidence="1 2">
    <name type="scientific">Microcella putealis</name>
    <dbReference type="NCBI Taxonomy" id="337005"/>
    <lineage>
        <taxon>Bacteria</taxon>
        <taxon>Bacillati</taxon>
        <taxon>Actinomycetota</taxon>
        <taxon>Actinomycetes</taxon>
        <taxon>Micrococcales</taxon>
        <taxon>Microbacteriaceae</taxon>
        <taxon>Microcella</taxon>
    </lineage>
</organism>
<evidence type="ECO:0000313" key="2">
    <source>
        <dbReference type="Proteomes" id="UP000293519"/>
    </source>
</evidence>
<sequence>MTAGIIAIAALGVWAVAASVVVAVRDGYRRVPTIAA</sequence>
<dbReference type="AlphaFoldDB" id="A0A4Q7LS03"/>
<gene>
    <name evidence="1" type="ORF">EV141_1207</name>
</gene>
<dbReference type="Proteomes" id="UP000293519">
    <property type="component" value="Unassembled WGS sequence"/>
</dbReference>
<name>A0A4Q7LS03_9MICO</name>
<keyword evidence="2" id="KW-1185">Reference proteome</keyword>
<protein>
    <submittedName>
        <fullName evidence="1">Uncharacterized protein</fullName>
    </submittedName>
</protein>